<feature type="region of interest" description="Disordered" evidence="1">
    <location>
        <begin position="59"/>
        <end position="84"/>
    </location>
</feature>
<evidence type="ECO:0000256" key="1">
    <source>
        <dbReference type="SAM" id="MobiDB-lite"/>
    </source>
</evidence>
<proteinExistence type="predicted"/>
<reference evidence="3 4" key="1">
    <citation type="submission" date="2016-07" db="EMBL/GenBank/DDBJ databases">
        <title>Pervasive Adenine N6-methylation of Active Genes in Fungi.</title>
        <authorList>
            <consortium name="DOE Joint Genome Institute"/>
            <person name="Mondo S.J."/>
            <person name="Dannebaum R.O."/>
            <person name="Kuo R.C."/>
            <person name="Labutti K."/>
            <person name="Haridas S."/>
            <person name="Kuo A."/>
            <person name="Salamov A."/>
            <person name="Ahrendt S.R."/>
            <person name="Lipzen A."/>
            <person name="Sullivan W."/>
            <person name="Andreopoulos W.B."/>
            <person name="Clum A."/>
            <person name="Lindquist E."/>
            <person name="Daum C."/>
            <person name="Ramamoorthy G.K."/>
            <person name="Gryganskyi A."/>
            <person name="Culley D."/>
            <person name="Magnuson J.K."/>
            <person name="James T.Y."/>
            <person name="O'Malley M.A."/>
            <person name="Stajich J.E."/>
            <person name="Spatafora J.W."/>
            <person name="Visel A."/>
            <person name="Grigoriev I.V."/>
        </authorList>
    </citation>
    <scope>NUCLEOTIDE SEQUENCE [LARGE SCALE GENOMIC DNA]</scope>
    <source>
        <strain evidence="3 4">62-1032</strain>
    </source>
</reference>
<evidence type="ECO:0000313" key="4">
    <source>
        <dbReference type="Proteomes" id="UP000193467"/>
    </source>
</evidence>
<keyword evidence="2" id="KW-0732">Signal</keyword>
<evidence type="ECO:0000313" key="3">
    <source>
        <dbReference type="EMBL" id="ORY89644.1"/>
    </source>
</evidence>
<accession>A0A1Y2FZR6</accession>
<organism evidence="3 4">
    <name type="scientific">Leucosporidium creatinivorum</name>
    <dbReference type="NCBI Taxonomy" id="106004"/>
    <lineage>
        <taxon>Eukaryota</taxon>
        <taxon>Fungi</taxon>
        <taxon>Dikarya</taxon>
        <taxon>Basidiomycota</taxon>
        <taxon>Pucciniomycotina</taxon>
        <taxon>Microbotryomycetes</taxon>
        <taxon>Leucosporidiales</taxon>
        <taxon>Leucosporidium</taxon>
    </lineage>
</organism>
<gene>
    <name evidence="3" type="ORF">BCR35DRAFT_329007</name>
</gene>
<name>A0A1Y2FZR6_9BASI</name>
<feature type="chain" id="PRO_5012914832" evidence="2">
    <location>
        <begin position="20"/>
        <end position="461"/>
    </location>
</feature>
<keyword evidence="4" id="KW-1185">Reference proteome</keyword>
<dbReference type="Proteomes" id="UP000193467">
    <property type="component" value="Unassembled WGS sequence"/>
</dbReference>
<feature type="signal peptide" evidence="2">
    <location>
        <begin position="1"/>
        <end position="19"/>
    </location>
</feature>
<evidence type="ECO:0000256" key="2">
    <source>
        <dbReference type="SAM" id="SignalP"/>
    </source>
</evidence>
<protein>
    <submittedName>
        <fullName evidence="3">Uncharacterized protein</fullName>
    </submittedName>
</protein>
<feature type="compositionally biased region" description="Basic and acidic residues" evidence="1">
    <location>
        <begin position="64"/>
        <end position="83"/>
    </location>
</feature>
<dbReference type="AlphaFoldDB" id="A0A1Y2FZR6"/>
<dbReference type="InParanoid" id="A0A1Y2FZR6"/>
<dbReference type="EMBL" id="MCGR01000005">
    <property type="protein sequence ID" value="ORY89644.1"/>
    <property type="molecule type" value="Genomic_DNA"/>
</dbReference>
<comment type="caution">
    <text evidence="3">The sequence shown here is derived from an EMBL/GenBank/DDBJ whole genome shotgun (WGS) entry which is preliminary data.</text>
</comment>
<sequence>MRFSSTSLALLVGTTLVTASSPASGGAAPDLIARASQPEHNISERDLLERAHKFIRANRRRGHGHDAGARNGPRRMEAREHGKQPAIEARAVEAEEQLQKKDDLPLLVDAQLLGKPLAVVDGTVNLGNEGLKGVLGGLNLGGLLGKREKEEKKEKAAVTVEADVLDKNLADVDAKVDLNALNAENLKKLLDADINVNLARRTEEKRATALPINVNTDLLGKPLADVQAAVDLNKLAKVNVDVTANAPSTVPAKETTKDPKEGNALVDADVKADVLDANKPLAVVDAKIDLNAEKLAKVADADLQLNLLHTRSEDSDSNIEKKSTLPLVVDADLLGKPLADVDGAVKLDLEKLTNVLDADLDVKALHKRHEPSTEQTVVVDAGLLDHPVVDAKIKLNEHLNNLKVGGLTLATLKKRADQLALAVNEHLTGDHAYEDCGLGDVEDALTSLFTGVDHAVFRRKL</sequence>